<evidence type="ECO:0000256" key="5">
    <source>
        <dbReference type="HAMAP-Rule" id="MF_00445"/>
    </source>
</evidence>
<feature type="transmembrane region" description="Helical" evidence="5">
    <location>
        <begin position="287"/>
        <end position="306"/>
    </location>
</feature>
<accession>A0A0D6XCT1</accession>
<dbReference type="GO" id="GO:0008137">
    <property type="term" value="F:NADH dehydrogenase (ubiquinone) activity"/>
    <property type="evidence" value="ECO:0007669"/>
    <property type="project" value="InterPro"/>
</dbReference>
<keyword evidence="5" id="KW-1278">Translocase</keyword>
<dbReference type="GO" id="GO:0012505">
    <property type="term" value="C:endomembrane system"/>
    <property type="evidence" value="ECO:0007669"/>
    <property type="project" value="UniProtKB-SubCell"/>
</dbReference>
<keyword evidence="3 5" id="KW-1133">Transmembrane helix</keyword>
<comment type="subunit">
    <text evidence="5">NDH-1 is composed of 15 different subunits. Subunits NuoA, H, J, K, L, M, N constitute the membrane sector of the complex.</text>
</comment>
<feature type="domain" description="NADH:quinone oxidoreductase/Mrp antiporter transmembrane" evidence="7">
    <location>
        <begin position="102"/>
        <end position="373"/>
    </location>
</feature>
<keyword evidence="5" id="KW-0813">Transport</keyword>
<organism evidence="8 9">
    <name type="scientific">Thermus filiformis</name>
    <dbReference type="NCBI Taxonomy" id="276"/>
    <lineage>
        <taxon>Bacteria</taxon>
        <taxon>Thermotogati</taxon>
        <taxon>Deinococcota</taxon>
        <taxon>Deinococci</taxon>
        <taxon>Thermales</taxon>
        <taxon>Thermaceae</taxon>
        <taxon>Thermus</taxon>
    </lineage>
</organism>
<keyword evidence="9" id="KW-1185">Reference proteome</keyword>
<feature type="transmembrane region" description="Helical" evidence="5">
    <location>
        <begin position="326"/>
        <end position="347"/>
    </location>
</feature>
<keyword evidence="2 5" id="KW-0812">Transmembrane</keyword>
<evidence type="ECO:0000256" key="1">
    <source>
        <dbReference type="ARBA" id="ARBA00004127"/>
    </source>
</evidence>
<dbReference type="InterPro" id="IPR010096">
    <property type="entry name" value="NADH-Q_OxRdtase_suN/2"/>
</dbReference>
<feature type="transmembrane region" description="Helical" evidence="5">
    <location>
        <begin position="406"/>
        <end position="429"/>
    </location>
</feature>
<dbReference type="EC" id="7.1.1.-" evidence="5"/>
<gene>
    <name evidence="5" type="primary">nuoN</name>
    <name evidence="8" type="ORF">THFILI_03560</name>
</gene>
<feature type="transmembrane region" description="Helical" evidence="5">
    <location>
        <begin position="105"/>
        <end position="124"/>
    </location>
</feature>
<name>A0A0D6XCT1_THEFI</name>
<comment type="catalytic activity">
    <reaction evidence="5">
        <text>a quinone + NADH + 5 H(+)(in) = a quinol + NAD(+) + 4 H(+)(out)</text>
        <dbReference type="Rhea" id="RHEA:57888"/>
        <dbReference type="ChEBI" id="CHEBI:15378"/>
        <dbReference type="ChEBI" id="CHEBI:24646"/>
        <dbReference type="ChEBI" id="CHEBI:57540"/>
        <dbReference type="ChEBI" id="CHEBI:57945"/>
        <dbReference type="ChEBI" id="CHEBI:132124"/>
    </reaction>
</comment>
<dbReference type="STRING" id="276.THFILI_03560"/>
<evidence type="ECO:0000256" key="3">
    <source>
        <dbReference type="ARBA" id="ARBA00022989"/>
    </source>
</evidence>
<dbReference type="Pfam" id="PF00361">
    <property type="entry name" value="Proton_antipo_M"/>
    <property type="match status" value="1"/>
</dbReference>
<dbReference type="GO" id="GO:0005886">
    <property type="term" value="C:plasma membrane"/>
    <property type="evidence" value="ECO:0007669"/>
    <property type="project" value="UniProtKB-SubCell"/>
</dbReference>
<feature type="transmembrane region" description="Helical" evidence="5">
    <location>
        <begin position="29"/>
        <end position="45"/>
    </location>
</feature>
<dbReference type="Proteomes" id="UP000030364">
    <property type="component" value="Unassembled WGS sequence"/>
</dbReference>
<keyword evidence="5" id="KW-0874">Quinone</keyword>
<dbReference type="GO" id="GO:0048038">
    <property type="term" value="F:quinone binding"/>
    <property type="evidence" value="ECO:0007669"/>
    <property type="project" value="UniProtKB-KW"/>
</dbReference>
<feature type="transmembrane region" description="Helical" evidence="5">
    <location>
        <begin position="57"/>
        <end position="75"/>
    </location>
</feature>
<keyword evidence="5" id="KW-0520">NAD</keyword>
<comment type="similarity">
    <text evidence="5">Belongs to the complex I subunit 2 family.</text>
</comment>
<feature type="transmembrane region" description="Helical" evidence="5">
    <location>
        <begin position="6"/>
        <end position="22"/>
    </location>
</feature>
<evidence type="ECO:0000256" key="6">
    <source>
        <dbReference type="RuleBase" id="RU000320"/>
    </source>
</evidence>
<feature type="transmembrane region" description="Helical" evidence="5">
    <location>
        <begin position="261"/>
        <end position="281"/>
    </location>
</feature>
<feature type="transmembrane region" description="Helical" evidence="5">
    <location>
        <begin position="136"/>
        <end position="157"/>
    </location>
</feature>
<comment type="function">
    <text evidence="5">NDH-1 shuttles electrons from NADH, via FMN and iron-sulfur (Fe-S) centers, to quinones in the respiratory chain. The immediate electron acceptor for the enzyme in this species is believed to be a menaquinone. Couples the redox reaction to proton translocation (for every two electrons transferred, four hydrogen ions are translocated across the cytoplasmic membrane), and thus conserves the redox energy in a proton gradient.</text>
</comment>
<dbReference type="AlphaFoldDB" id="A0A0D6XCT1"/>
<dbReference type="EMBL" id="JPSL02000037">
    <property type="protein sequence ID" value="KIX84693.1"/>
    <property type="molecule type" value="Genomic_DNA"/>
</dbReference>
<dbReference type="PANTHER" id="PTHR22773">
    <property type="entry name" value="NADH DEHYDROGENASE"/>
    <property type="match status" value="1"/>
</dbReference>
<keyword evidence="4 5" id="KW-0472">Membrane</keyword>
<protein>
    <recommendedName>
        <fullName evidence="5">NADH-quinone oxidoreductase subunit N</fullName>
        <ecNumber evidence="5">7.1.1.-</ecNumber>
    </recommendedName>
    <alternativeName>
        <fullName evidence="5">NADH dehydrogenase I subunit N</fullName>
    </alternativeName>
    <alternativeName>
        <fullName evidence="5">NDH-1 subunit N</fullName>
    </alternativeName>
</protein>
<dbReference type="RefSeq" id="WP_038067498.1">
    <property type="nucleotide sequence ID" value="NZ_JPSL02000037.1"/>
</dbReference>
<evidence type="ECO:0000256" key="4">
    <source>
        <dbReference type="ARBA" id="ARBA00023136"/>
    </source>
</evidence>
<dbReference type="InterPro" id="IPR001750">
    <property type="entry name" value="ND/Mrp_TM"/>
</dbReference>
<feature type="transmembrane region" description="Helical" evidence="5">
    <location>
        <begin position="234"/>
        <end position="254"/>
    </location>
</feature>
<evidence type="ECO:0000256" key="2">
    <source>
        <dbReference type="ARBA" id="ARBA00022692"/>
    </source>
</evidence>
<proteinExistence type="inferred from homology"/>
<reference evidence="8 9" key="1">
    <citation type="journal article" date="2015" name="Genome Announc.">
        <title>Draft Genome Sequence of the Thermophile Thermus filiformis ATCC 43280, Producer of Carotenoid-(Di)glucoside-Branched Fatty Acid (Di)esters and Source of Hyperthermostable Enzymes of Biotechnological Interest.</title>
        <authorList>
            <person name="Mandelli F."/>
            <person name="Oliveira Ramires B."/>
            <person name="Couger M.B."/>
            <person name="Paixao D.A."/>
            <person name="Camilo C.M."/>
            <person name="Polikarpov I."/>
            <person name="Prade R."/>
            <person name="Riano-Pachon D.M."/>
            <person name="Squina F.M."/>
        </authorList>
    </citation>
    <scope>NUCLEOTIDE SEQUENCE [LARGE SCALE GENOMIC DNA]</scope>
    <source>
        <strain evidence="8 9">ATCC 43280</strain>
    </source>
</reference>
<evidence type="ECO:0000313" key="9">
    <source>
        <dbReference type="Proteomes" id="UP000030364"/>
    </source>
</evidence>
<keyword evidence="5" id="KW-1003">Cell membrane</keyword>
<comment type="caution">
    <text evidence="8">The sequence shown here is derived from an EMBL/GenBank/DDBJ whole genome shotgun (WGS) entry which is preliminary data.</text>
</comment>
<evidence type="ECO:0000313" key="8">
    <source>
        <dbReference type="EMBL" id="KIX84693.1"/>
    </source>
</evidence>
<feature type="transmembrane region" description="Helical" evidence="5">
    <location>
        <begin position="169"/>
        <end position="195"/>
    </location>
</feature>
<feature type="transmembrane region" description="Helical" evidence="5">
    <location>
        <begin position="207"/>
        <end position="228"/>
    </location>
</feature>
<comment type="subcellular location">
    <subcellularLocation>
        <location evidence="5">Cell membrane</location>
        <topology evidence="5">Multi-pass membrane protein</topology>
    </subcellularLocation>
    <subcellularLocation>
        <location evidence="1">Endomembrane system</location>
        <topology evidence="1">Multi-pass membrane protein</topology>
    </subcellularLocation>
    <subcellularLocation>
        <location evidence="6">Membrane</location>
        <topology evidence="6">Multi-pass membrane protein</topology>
    </subcellularLocation>
</comment>
<dbReference type="GO" id="GO:0050136">
    <property type="term" value="F:NADH dehydrogenase (quinone) (non-electrogenic) activity"/>
    <property type="evidence" value="ECO:0007669"/>
    <property type="project" value="UniProtKB-UniRule"/>
</dbReference>
<dbReference type="GO" id="GO:0042773">
    <property type="term" value="P:ATP synthesis coupled electron transport"/>
    <property type="evidence" value="ECO:0007669"/>
    <property type="project" value="InterPro"/>
</dbReference>
<dbReference type="HAMAP" id="MF_00445">
    <property type="entry name" value="NDH1_NuoN_1"/>
    <property type="match status" value="1"/>
</dbReference>
<feature type="transmembrane region" description="Helical" evidence="5">
    <location>
        <begin position="82"/>
        <end position="99"/>
    </location>
</feature>
<feature type="transmembrane region" description="Helical" evidence="5">
    <location>
        <begin position="359"/>
        <end position="380"/>
    </location>
</feature>
<sequence length="431" mass="45450">MTLLVLSAFSVLVTLLGLFLPVRTTRRLVILGLSLGVVALLYEWGRPVRFGFYEMDTLAAALSLLALLGGLWAVGLKRTERWEYYLLVLYAALGMHLLASTKHLLVMLIAIEALSLPLYALAAWNRGRGLEAALKYFLLGALAAAFFLYGVALHYGATGSFLAGTPGEGGAYLLALGLILVGLGFKAALAPFHFWTPDVYQGSPTPVTLFMATGVKAAAFAALLRVVLPGGPALQGLGLLIALSVLWGNLAALGQKEAKRLLAYSSIAHAGYMALGLYTGAAQAVTFYLLAYVLATGLAFAALSLISEEEVPLEGLKGLFQREPVLALGLGFAALSLLGLPPFPGFWGKYLVFLEAAKAGQYGLLVLALLTSAVSAYYYLALGLSVFQPKAAEVAPALPRPLARSVVLLVTLFLLFLGFFPGAVLPALAAG</sequence>
<dbReference type="OrthoDB" id="9807568at2"/>
<evidence type="ECO:0000259" key="7">
    <source>
        <dbReference type="Pfam" id="PF00361"/>
    </source>
</evidence>